<keyword evidence="1" id="KW-0732">Signal</keyword>
<dbReference type="Proteomes" id="UP000037460">
    <property type="component" value="Unassembled WGS sequence"/>
</dbReference>
<dbReference type="SUPFAM" id="SSF54403">
    <property type="entry name" value="Cystatin/monellin"/>
    <property type="match status" value="1"/>
</dbReference>
<dbReference type="InterPro" id="IPR046350">
    <property type="entry name" value="Cystatin_sf"/>
</dbReference>
<dbReference type="Gene3D" id="3.10.450.10">
    <property type="match status" value="1"/>
</dbReference>
<dbReference type="EMBL" id="JWZX01001491">
    <property type="protein sequence ID" value="KOO33543.1"/>
    <property type="molecule type" value="Genomic_DNA"/>
</dbReference>
<organism evidence="2 3">
    <name type="scientific">Chrysochromulina tobinii</name>
    <dbReference type="NCBI Taxonomy" id="1460289"/>
    <lineage>
        <taxon>Eukaryota</taxon>
        <taxon>Haptista</taxon>
        <taxon>Haptophyta</taxon>
        <taxon>Prymnesiophyceae</taxon>
        <taxon>Prymnesiales</taxon>
        <taxon>Chrysochromulinaceae</taxon>
        <taxon>Chrysochromulina</taxon>
    </lineage>
</organism>
<evidence type="ECO:0000313" key="3">
    <source>
        <dbReference type="Proteomes" id="UP000037460"/>
    </source>
</evidence>
<keyword evidence="3" id="KW-1185">Reference proteome</keyword>
<evidence type="ECO:0000313" key="2">
    <source>
        <dbReference type="EMBL" id="KOO33543.1"/>
    </source>
</evidence>
<proteinExistence type="predicted"/>
<accession>A0A0M0K582</accession>
<evidence type="ECO:0000256" key="1">
    <source>
        <dbReference type="SAM" id="SignalP"/>
    </source>
</evidence>
<name>A0A0M0K582_9EUKA</name>
<evidence type="ECO:0008006" key="4">
    <source>
        <dbReference type="Google" id="ProtNLM"/>
    </source>
</evidence>
<dbReference type="AlphaFoldDB" id="A0A0M0K582"/>
<reference evidence="3" key="1">
    <citation type="journal article" date="2015" name="PLoS Genet.">
        <title>Genome Sequence and Transcriptome Analyses of Chrysochromulina tobin: Metabolic Tools for Enhanced Algal Fitness in the Prominent Order Prymnesiales (Haptophyceae).</title>
        <authorList>
            <person name="Hovde B.T."/>
            <person name="Deodato C.R."/>
            <person name="Hunsperger H.M."/>
            <person name="Ryken S.A."/>
            <person name="Yost W."/>
            <person name="Jha R.K."/>
            <person name="Patterson J."/>
            <person name="Monnat R.J. Jr."/>
            <person name="Barlow S.B."/>
            <person name="Starkenburg S.R."/>
            <person name="Cattolico R.A."/>
        </authorList>
    </citation>
    <scope>NUCLEOTIDE SEQUENCE</scope>
    <source>
        <strain evidence="3">CCMP291</strain>
    </source>
</reference>
<gene>
    <name evidence="2" type="ORF">Ctob_007182</name>
</gene>
<feature type="signal peptide" evidence="1">
    <location>
        <begin position="1"/>
        <end position="15"/>
    </location>
</feature>
<dbReference type="OrthoDB" id="2016588at2759"/>
<protein>
    <recommendedName>
        <fullName evidence="4">Cystatin domain-containing protein</fullName>
    </recommendedName>
</protein>
<feature type="chain" id="PRO_5012633327" description="Cystatin domain-containing protein" evidence="1">
    <location>
        <begin position="16"/>
        <end position="179"/>
    </location>
</feature>
<sequence>MFFFLALSLVSSAFAQQAGGYTPATAEEIAPGSHCHVLASYAFEQLKAQSNSLDLNHKSFGNVLSMENQVVSGTNYRIRAHLQPSGSLSLSVFEQPWTHTLEVTEASFTPSDESNAILTLVGASSHLRLDANEYAKRLELAQPQVAAAAPAQEPAPEPKQSLKSGLYSWIKKKLLRFRA</sequence>
<comment type="caution">
    <text evidence="2">The sequence shown here is derived from an EMBL/GenBank/DDBJ whole genome shotgun (WGS) entry which is preliminary data.</text>
</comment>